<proteinExistence type="predicted"/>
<evidence type="ECO:0000313" key="1">
    <source>
        <dbReference type="EMBL" id="KAF2477723.1"/>
    </source>
</evidence>
<accession>A0ACB6REI7</accession>
<keyword evidence="2" id="KW-1185">Reference proteome</keyword>
<organism evidence="1 2">
    <name type="scientific">Lindgomyces ingoldianus</name>
    <dbReference type="NCBI Taxonomy" id="673940"/>
    <lineage>
        <taxon>Eukaryota</taxon>
        <taxon>Fungi</taxon>
        <taxon>Dikarya</taxon>
        <taxon>Ascomycota</taxon>
        <taxon>Pezizomycotina</taxon>
        <taxon>Dothideomycetes</taxon>
        <taxon>Pleosporomycetidae</taxon>
        <taxon>Pleosporales</taxon>
        <taxon>Lindgomycetaceae</taxon>
        <taxon>Lindgomyces</taxon>
    </lineage>
</organism>
<gene>
    <name evidence="1" type="ORF">BDR25DRAFT_390210</name>
</gene>
<protein>
    <submittedName>
        <fullName evidence="1">Uncharacterized protein</fullName>
    </submittedName>
</protein>
<name>A0ACB6REI7_9PLEO</name>
<comment type="caution">
    <text evidence="1">The sequence shown here is derived from an EMBL/GenBank/DDBJ whole genome shotgun (WGS) entry which is preliminary data.</text>
</comment>
<reference evidence="1" key="1">
    <citation type="journal article" date="2020" name="Stud. Mycol.">
        <title>101 Dothideomycetes genomes: a test case for predicting lifestyles and emergence of pathogens.</title>
        <authorList>
            <person name="Haridas S."/>
            <person name="Albert R."/>
            <person name="Binder M."/>
            <person name="Bloem J."/>
            <person name="Labutti K."/>
            <person name="Salamov A."/>
            <person name="Andreopoulos B."/>
            <person name="Baker S."/>
            <person name="Barry K."/>
            <person name="Bills G."/>
            <person name="Bluhm B."/>
            <person name="Cannon C."/>
            <person name="Castanera R."/>
            <person name="Culley D."/>
            <person name="Daum C."/>
            <person name="Ezra D."/>
            <person name="Gonzalez J."/>
            <person name="Henrissat B."/>
            <person name="Kuo A."/>
            <person name="Liang C."/>
            <person name="Lipzen A."/>
            <person name="Lutzoni F."/>
            <person name="Magnuson J."/>
            <person name="Mondo S."/>
            <person name="Nolan M."/>
            <person name="Ohm R."/>
            <person name="Pangilinan J."/>
            <person name="Park H.-J."/>
            <person name="Ramirez L."/>
            <person name="Alfaro M."/>
            <person name="Sun H."/>
            <person name="Tritt A."/>
            <person name="Yoshinaga Y."/>
            <person name="Zwiers L.-H."/>
            <person name="Turgeon B."/>
            <person name="Goodwin S."/>
            <person name="Spatafora J."/>
            <person name="Crous P."/>
            <person name="Grigoriev I."/>
        </authorList>
    </citation>
    <scope>NUCLEOTIDE SEQUENCE</scope>
    <source>
        <strain evidence="1">ATCC 200398</strain>
    </source>
</reference>
<dbReference type="EMBL" id="MU003492">
    <property type="protein sequence ID" value="KAF2477723.1"/>
    <property type="molecule type" value="Genomic_DNA"/>
</dbReference>
<sequence length="574" mass="64020">MCFSFAVVTFKLPELVPLHPMFNGHSAPLFYMHLVARIPLRRIYFRMVSKLLSDIVLSPRLSMTLPWASWMSIQSRSLGNGIVPHNFCLSVDRTVALPTVSVAAIGHIFGLAGKEEDRGVPWGMISLPTLIGSGATGHASSLMIKLISFSPWAARQQGAIILRLRQRTLQLHITFFLAIGESTISDYLRFYELFTNFMKIKQAQTVRKRAPQLVDPTPSTPATVSIPSYQLNHQTTMHVEESLNTQARLASVTGLIYSGYERQSNITFPPLIRFTLEILGKPGTYRVSSLEMLALPYRGESLLTAPMASGHVETIPTASASFEQTRQTLISFTVELCPRANQDVAAKFSVPTPTYRTNSIRQPLCHGASLYAWKTGNKPLYTYQSYLMSYFTASFTALRFFKAGFSDTKTTSVGGLIYKRVRMAPETCVLALPPSSHFSNPYLWVSNSRPNLGLIKFQEHPAKNYLSIEARSVSYYLISNQNMALEQPMLHLHSIHRSLPTFPDIHSKRVKLNAIARPTTLSSSLALSNLPLKLYWSHRGGLGGAELGSSAVLALDTLENLVIFYYPNFVNYIV</sequence>
<evidence type="ECO:0000313" key="2">
    <source>
        <dbReference type="Proteomes" id="UP000799755"/>
    </source>
</evidence>
<dbReference type="Proteomes" id="UP000799755">
    <property type="component" value="Unassembled WGS sequence"/>
</dbReference>